<evidence type="ECO:0000313" key="3">
    <source>
        <dbReference type="Proteomes" id="UP000183613"/>
    </source>
</evidence>
<name>A0A1H5M4R5_PSEDM</name>
<organism evidence="2 3">
    <name type="scientific">Pseudomonas deceptionensis</name>
    <dbReference type="NCBI Taxonomy" id="882211"/>
    <lineage>
        <taxon>Bacteria</taxon>
        <taxon>Pseudomonadati</taxon>
        <taxon>Pseudomonadota</taxon>
        <taxon>Gammaproteobacteria</taxon>
        <taxon>Pseudomonadales</taxon>
        <taxon>Pseudomonadaceae</taxon>
        <taxon>Pseudomonas</taxon>
    </lineage>
</organism>
<comment type="caution">
    <text evidence="2">The sequence shown here is derived from an EMBL/GenBank/DDBJ whole genome shotgun (WGS) entry which is preliminary data.</text>
</comment>
<keyword evidence="3" id="KW-1185">Reference proteome</keyword>
<proteinExistence type="predicted"/>
<evidence type="ECO:0000256" key="1">
    <source>
        <dbReference type="SAM" id="MobiDB-lite"/>
    </source>
</evidence>
<protein>
    <submittedName>
        <fullName evidence="2">Uncharacterized protein</fullName>
    </submittedName>
</protein>
<dbReference type="AlphaFoldDB" id="A0A1H5M4R5"/>
<sequence>MLKLARLSQSQDESGRTLSQRGINGLNPYNGLPV</sequence>
<dbReference type="EMBL" id="FNUD01000002">
    <property type="protein sequence ID" value="SEE84180.1"/>
    <property type="molecule type" value="Genomic_DNA"/>
</dbReference>
<dbReference type="Proteomes" id="UP000183613">
    <property type="component" value="Unassembled WGS sequence"/>
</dbReference>
<accession>A0A1H5M4R5</accession>
<reference evidence="2" key="1">
    <citation type="submission" date="2016-10" db="EMBL/GenBank/DDBJ databases">
        <authorList>
            <person name="Varghese N."/>
            <person name="Submissions S."/>
        </authorList>
    </citation>
    <scope>NUCLEOTIDE SEQUENCE [LARGE SCALE GENOMIC DNA]</scope>
    <source>
        <strain evidence="2">LMG 25555</strain>
    </source>
</reference>
<feature type="compositionally biased region" description="Polar residues" evidence="1">
    <location>
        <begin position="7"/>
        <end position="22"/>
    </location>
</feature>
<evidence type="ECO:0000313" key="2">
    <source>
        <dbReference type="EMBL" id="SEE84180.1"/>
    </source>
</evidence>
<feature type="region of interest" description="Disordered" evidence="1">
    <location>
        <begin position="1"/>
        <end position="34"/>
    </location>
</feature>
<gene>
    <name evidence="2" type="ORF">SAMN04489800_2400</name>
</gene>